<keyword evidence="1" id="KW-0732">Signal</keyword>
<dbReference type="Gene3D" id="2.60.120.200">
    <property type="match status" value="1"/>
</dbReference>
<dbReference type="RefSeq" id="WP_092012069.1">
    <property type="nucleotide sequence ID" value="NZ_FOXH01000002.1"/>
</dbReference>
<dbReference type="OrthoDB" id="831253at2"/>
<dbReference type="Proteomes" id="UP000199306">
    <property type="component" value="Unassembled WGS sequence"/>
</dbReference>
<feature type="chain" id="PRO_5011785400" description="Peptidase M11 gametolysin domain-containing protein" evidence="1">
    <location>
        <begin position="24"/>
        <end position="572"/>
    </location>
</feature>
<name>A0A1I5NLM8_9BACT</name>
<gene>
    <name evidence="2" type="ORF">SAMN04515674_1029</name>
</gene>
<reference evidence="2 3" key="1">
    <citation type="submission" date="2016-10" db="EMBL/GenBank/DDBJ databases">
        <authorList>
            <person name="de Groot N.N."/>
        </authorList>
    </citation>
    <scope>NUCLEOTIDE SEQUENCE [LARGE SCALE GENOMIC DNA]</scope>
    <source>
        <strain evidence="3">E92,LMG 26720,CCM 7988</strain>
    </source>
</reference>
<protein>
    <recommendedName>
        <fullName evidence="4">Peptidase M11 gametolysin domain-containing protein</fullName>
    </recommendedName>
</protein>
<dbReference type="EMBL" id="FOXH01000002">
    <property type="protein sequence ID" value="SFP22632.1"/>
    <property type="molecule type" value="Genomic_DNA"/>
</dbReference>
<keyword evidence="3" id="KW-1185">Reference proteome</keyword>
<evidence type="ECO:0000256" key="1">
    <source>
        <dbReference type="SAM" id="SignalP"/>
    </source>
</evidence>
<evidence type="ECO:0000313" key="2">
    <source>
        <dbReference type="EMBL" id="SFP22632.1"/>
    </source>
</evidence>
<feature type="signal peptide" evidence="1">
    <location>
        <begin position="1"/>
        <end position="23"/>
    </location>
</feature>
<evidence type="ECO:0008006" key="4">
    <source>
        <dbReference type="Google" id="ProtNLM"/>
    </source>
</evidence>
<evidence type="ECO:0000313" key="3">
    <source>
        <dbReference type="Proteomes" id="UP000199306"/>
    </source>
</evidence>
<dbReference type="AlphaFoldDB" id="A0A1I5NLM8"/>
<accession>A0A1I5NLM8</accession>
<dbReference type="SUPFAM" id="SSF55486">
    <property type="entry name" value="Metalloproteases ('zincins'), catalytic domain"/>
    <property type="match status" value="1"/>
</dbReference>
<organism evidence="2 3">
    <name type="scientific">Pseudarcicella hirudinis</name>
    <dbReference type="NCBI Taxonomy" id="1079859"/>
    <lineage>
        <taxon>Bacteria</taxon>
        <taxon>Pseudomonadati</taxon>
        <taxon>Bacteroidota</taxon>
        <taxon>Cytophagia</taxon>
        <taxon>Cytophagales</taxon>
        <taxon>Flectobacillaceae</taxon>
        <taxon>Pseudarcicella</taxon>
    </lineage>
</organism>
<sequence length="572" mass="62715">MVGSKKVYSLLSLIAGLSFFAQHVYGQTYTNIYNGISYSSDHPYNLNVVYFVPNDVPLDSTYQTRLSALLLYGQGFYKQNMINNGYGPKTFGLFTQTANPDQVKIILIHGQESIGSYPSSGGADKIMSETNAFFANNPSQKTSEHTLYITAVSDQTTADVPFYGLGRNCFALDYPQLDIQYKGASGNWGDLFTKWFGGMMHELGHGLNLPHSHQTNTENNDLDKGMNLMFGGNWTLGINPTFINRAGCAILNNCQVFADAPGVTYYNGYKSGLTKLHAEYDNGDLVVSGKFYSDKTVTDINIYQDPYATPSEGYYKVAWSVSPLSNTFSLRMPVSELATKTGPYNLQVELVLANGETTFNYYPFSYDNSIPAINIDFDDNAVCDALPAGWHFTNVGTGTTPGVVCYTDSTRNYWIKCYGSGVSDPNDDLPFVYTMLSGDCRIIARVKDITSDWNTFGGLMMRNTLAGNSSFISVNALDTRGVFHTYRIVTGGNTGYQLVSALALPMWLKLERVGNVITSYYSADSVNWSAYHSSTVSFNSTVYVGLVASGSGATTDIDMVSVSSSLCSCNTR</sequence>
<proteinExistence type="predicted"/>
<dbReference type="STRING" id="1079859.SAMN04515674_1029"/>